<keyword evidence="5" id="KW-0677">Repeat</keyword>
<dbReference type="InterPro" id="IPR001494">
    <property type="entry name" value="Importin-beta_N"/>
</dbReference>
<gene>
    <name evidence="9" type="ORF">FOL46_008980</name>
    <name evidence="8" type="ORF">FOZ61_004809</name>
</gene>
<comment type="similarity">
    <text evidence="2">Belongs to the importin beta family. Importin beta-1 subfamily.</text>
</comment>
<dbReference type="GO" id="GO:0031267">
    <property type="term" value="F:small GTPase binding"/>
    <property type="evidence" value="ECO:0007669"/>
    <property type="project" value="InterPro"/>
</dbReference>
<dbReference type="InterPro" id="IPR040122">
    <property type="entry name" value="Importin_beta"/>
</dbReference>
<evidence type="ECO:0000313" key="8">
    <source>
        <dbReference type="EMBL" id="KAF4659376.1"/>
    </source>
</evidence>
<keyword evidence="4" id="KW-0963">Cytoplasm</keyword>
<keyword evidence="6" id="KW-0653">Protein transport</keyword>
<dbReference type="Pfam" id="PF03810">
    <property type="entry name" value="IBN_N"/>
    <property type="match status" value="1"/>
</dbReference>
<dbReference type="InterPro" id="IPR011989">
    <property type="entry name" value="ARM-like"/>
</dbReference>
<organism evidence="8 10">
    <name type="scientific">Perkinsus olseni</name>
    <name type="common">Perkinsus atlanticus</name>
    <dbReference type="NCBI Taxonomy" id="32597"/>
    <lineage>
        <taxon>Eukaryota</taxon>
        <taxon>Sar</taxon>
        <taxon>Alveolata</taxon>
        <taxon>Perkinsozoa</taxon>
        <taxon>Perkinsea</taxon>
        <taxon>Perkinsida</taxon>
        <taxon>Perkinsidae</taxon>
        <taxon>Perkinsus</taxon>
    </lineage>
</organism>
<keyword evidence="3" id="KW-0813">Transport</keyword>
<feature type="domain" description="Importin N-terminal" evidence="7">
    <location>
        <begin position="19"/>
        <end position="99"/>
    </location>
</feature>
<dbReference type="AlphaFoldDB" id="A0A7J6LJT2"/>
<dbReference type="Gene3D" id="1.25.10.10">
    <property type="entry name" value="Leucine-rich Repeat Variant"/>
    <property type="match status" value="1"/>
</dbReference>
<evidence type="ECO:0000313" key="10">
    <source>
        <dbReference type="Proteomes" id="UP000570595"/>
    </source>
</evidence>
<dbReference type="EMBL" id="JABAHT010000270">
    <property type="protein sequence ID" value="KAF4659376.1"/>
    <property type="molecule type" value="Genomic_DNA"/>
</dbReference>
<accession>A0A7J6LJT2</accession>
<dbReference type="FunFam" id="1.25.10.10:FF:000027">
    <property type="entry name" value="Importin subunit beta-1"/>
    <property type="match status" value="1"/>
</dbReference>
<dbReference type="SUPFAM" id="SSF48371">
    <property type="entry name" value="ARM repeat"/>
    <property type="match status" value="1"/>
</dbReference>
<dbReference type="Proteomes" id="UP000572268">
    <property type="component" value="Unassembled WGS sequence"/>
</dbReference>
<comment type="caution">
    <text evidence="8">The sequence shown here is derived from an EMBL/GenBank/DDBJ whole genome shotgun (WGS) entry which is preliminary data.</text>
</comment>
<reference evidence="10 11" key="1">
    <citation type="submission" date="2020-04" db="EMBL/GenBank/DDBJ databases">
        <title>Perkinsus olseni comparative genomics.</title>
        <authorList>
            <person name="Bogema D.R."/>
        </authorList>
    </citation>
    <scope>NUCLEOTIDE SEQUENCE [LARGE SCALE GENOMIC DNA]</scope>
    <source>
        <strain evidence="8">ATCC PRA-179</strain>
        <strain evidence="9">ATCC PRA-31</strain>
    </source>
</reference>
<dbReference type="PANTHER" id="PTHR10527">
    <property type="entry name" value="IMPORTIN BETA"/>
    <property type="match status" value="1"/>
</dbReference>
<evidence type="ECO:0000256" key="1">
    <source>
        <dbReference type="ARBA" id="ARBA00004496"/>
    </source>
</evidence>
<dbReference type="InterPro" id="IPR016024">
    <property type="entry name" value="ARM-type_fold"/>
</dbReference>
<comment type="subcellular location">
    <subcellularLocation>
        <location evidence="1">Cytoplasm</location>
    </subcellularLocation>
</comment>
<evidence type="ECO:0000256" key="4">
    <source>
        <dbReference type="ARBA" id="ARBA00022490"/>
    </source>
</evidence>
<dbReference type="InterPro" id="IPR058584">
    <property type="entry name" value="IMB1_TNPO1-like_TPR"/>
</dbReference>
<dbReference type="EMBL" id="JABANN010000077">
    <property type="protein sequence ID" value="KAF4672437.1"/>
    <property type="molecule type" value="Genomic_DNA"/>
</dbReference>
<evidence type="ECO:0000256" key="6">
    <source>
        <dbReference type="ARBA" id="ARBA00022927"/>
    </source>
</evidence>
<sequence>MDLTNLLLMCQDPTKRSEAEAQLATAEQNSPAQLFPLLAGELANEEKPLGVRQLAGLVLKNALSKKDKARKKECQERWLALDENVKGGIRELSVKTLTTSKEVVARKTSAQVISAIGGIELPRGQWKDLVPGLAEQAQKGDPLTKQVVLTCLGYLSEELATLITEAGAEVPADTSSQIVTAVVQGMRDDHVPAKLEATKAFYYVLILAENNFNDENQRNFMMEVVCENAKHADDNVKVAAYEDLVQAVSEYYDFMAPYMPIIGNLSFECISKEGDNLAIPAMELWSSICDEEIFLKDIEEEARSEGRAPPRQSQNFIRQALGFLIPLLTEKIAAANQQLDEDDDDDTWSAGMAAGTCLSLVAQVVGDDCVEPVLVFVNNNFGAPDWHHREAAILAYGSIMDGPSTAKLGPPVQASLPHIVAALNDQSVAVRDTAAWTIGRIAQFHTPIFAQNPQMLAELIPVLFSKLQDEPRVAVNICWIFDVLGSDQDRDASTTILSPYFIQIVQKLLETAQRPDGAKRGLRNAAYAAVSSIVSGSGKDVQKHMPELAGEMASRLEQILNPAVVQQLNDKECELHGHICGNLQVVTQRMKGSADMEPMADKLMQLYMGVFELYQHMQQASHPNTVVVHEEALLAVTSLASALGKKFNKYMPQFGPVVVAAISNHEEFSVCQMAIGAVGDLARALDDTLGQGPNEALLDKMMEAMVMLMQNQDVDKKLKPDVFRAISDVALAVKGVFAKYLPTVMAVAQQATAITASSDADEEWIDYVNDLRSSVLEAYTGIIHGMRDGEKLDMLKDYVQSILEFVVKVADDGCSTPNTLKSALGVVGDLVMAFQQQLTSYLRDAPFLSKLVTLGSSLGGRDPQVAQTTQWLQRLFARYGAQ</sequence>
<dbReference type="OrthoDB" id="10263328at2759"/>
<dbReference type="Pfam" id="PF25574">
    <property type="entry name" value="TPR_IMB1"/>
    <property type="match status" value="1"/>
</dbReference>
<evidence type="ECO:0000256" key="5">
    <source>
        <dbReference type="ARBA" id="ARBA00022737"/>
    </source>
</evidence>
<evidence type="ECO:0000313" key="9">
    <source>
        <dbReference type="EMBL" id="KAF4672437.1"/>
    </source>
</evidence>
<dbReference type="SMART" id="SM00913">
    <property type="entry name" value="IBN_N"/>
    <property type="match status" value="1"/>
</dbReference>
<evidence type="ECO:0000256" key="2">
    <source>
        <dbReference type="ARBA" id="ARBA00010907"/>
    </source>
</evidence>
<dbReference type="GO" id="GO:0006606">
    <property type="term" value="P:protein import into nucleus"/>
    <property type="evidence" value="ECO:0007669"/>
    <property type="project" value="InterPro"/>
</dbReference>
<name>A0A7J6LJT2_PEROL</name>
<evidence type="ECO:0000313" key="11">
    <source>
        <dbReference type="Proteomes" id="UP000572268"/>
    </source>
</evidence>
<protein>
    <recommendedName>
        <fullName evidence="7">Importin N-terminal domain-containing protein</fullName>
    </recommendedName>
</protein>
<proteinExistence type="inferred from homology"/>
<dbReference type="Proteomes" id="UP000570595">
    <property type="component" value="Unassembled WGS sequence"/>
</dbReference>
<evidence type="ECO:0000256" key="3">
    <source>
        <dbReference type="ARBA" id="ARBA00022448"/>
    </source>
</evidence>
<dbReference type="GO" id="GO:0005737">
    <property type="term" value="C:cytoplasm"/>
    <property type="evidence" value="ECO:0007669"/>
    <property type="project" value="UniProtKB-SubCell"/>
</dbReference>
<dbReference type="PROSITE" id="PS50166">
    <property type="entry name" value="IMPORTIN_B_NT"/>
    <property type="match status" value="1"/>
</dbReference>
<dbReference type="Pfam" id="PF13513">
    <property type="entry name" value="HEAT_EZ"/>
    <property type="match status" value="1"/>
</dbReference>
<evidence type="ECO:0000259" key="7">
    <source>
        <dbReference type="PROSITE" id="PS50166"/>
    </source>
</evidence>